<evidence type="ECO:0000313" key="3">
    <source>
        <dbReference type="Proteomes" id="UP000012589"/>
    </source>
</evidence>
<comment type="caution">
    <text evidence="2">The sequence shown here is derived from an EMBL/GenBank/DDBJ whole genome shotgun (WGS) entry which is preliminary data.</text>
</comment>
<dbReference type="Proteomes" id="UP000012589">
    <property type="component" value="Unassembled WGS sequence"/>
</dbReference>
<evidence type="ECO:0000313" key="2">
    <source>
        <dbReference type="EMBL" id="EMZ22793.1"/>
    </source>
</evidence>
<keyword evidence="3" id="KW-1185">Reference proteome</keyword>
<dbReference type="eggNOG" id="ENOG5033JZ3">
    <property type="taxonomic scope" value="Bacteria"/>
</dbReference>
<feature type="region of interest" description="Disordered" evidence="1">
    <location>
        <begin position="57"/>
        <end position="103"/>
    </location>
</feature>
<gene>
    <name evidence="2" type="ORF">C823_03838</name>
</gene>
<dbReference type="EMBL" id="AQFT01000117">
    <property type="protein sequence ID" value="EMZ22793.1"/>
    <property type="molecule type" value="Genomic_DNA"/>
</dbReference>
<organism evidence="2 3">
    <name type="scientific">Eubacterium plexicaudatum ASF492</name>
    <dbReference type="NCBI Taxonomy" id="1235802"/>
    <lineage>
        <taxon>Bacteria</taxon>
        <taxon>Bacillati</taxon>
        <taxon>Bacillota</taxon>
        <taxon>Clostridia</taxon>
        <taxon>Eubacteriales</taxon>
        <taxon>Eubacteriaceae</taxon>
        <taxon>Eubacterium</taxon>
    </lineage>
</organism>
<name>N2A8L6_9FIRM</name>
<sequence length="146" mass="16445">MALSEQRKEYLYEYQKTKLKRIPLDVTKEKYEQIASSAAAQNEKVNGYIKKAIDERMKRDRQAPSATAAQSATKQQAIPDQLATSSTAASGNTSQKLRKPFSKEAAEQIDTNKLLNDFRYQLDIGLAYGNDVLTRLLNEARQQSAK</sequence>
<feature type="compositionally biased region" description="Low complexity" evidence="1">
    <location>
        <begin position="63"/>
        <end position="94"/>
    </location>
</feature>
<evidence type="ECO:0000256" key="1">
    <source>
        <dbReference type="SAM" id="MobiDB-lite"/>
    </source>
</evidence>
<proteinExistence type="predicted"/>
<reference evidence="2 3" key="1">
    <citation type="journal article" date="2014" name="Genome Announc.">
        <title>Draft genome sequences of the altered schaedler flora, a defined bacterial community from gnotobiotic mice.</title>
        <authorList>
            <person name="Wannemuehler M.J."/>
            <person name="Overstreet A.M."/>
            <person name="Ward D.V."/>
            <person name="Phillips G.J."/>
        </authorList>
    </citation>
    <scope>NUCLEOTIDE SEQUENCE [LARGE SCALE GENOMIC DNA]</scope>
    <source>
        <strain evidence="2 3">ASF492</strain>
    </source>
</reference>
<dbReference type="STRING" id="1235802.C823_03838"/>
<accession>N2A8L6</accession>
<dbReference type="PATRIC" id="fig|1235802.3.peg.4059"/>
<dbReference type="AlphaFoldDB" id="N2A8L6"/>
<protein>
    <submittedName>
        <fullName evidence="2">Uncharacterized protein</fullName>
    </submittedName>
</protein>
<dbReference type="HOGENOM" id="CLU_1774616_0_0_9"/>